<evidence type="ECO:0000256" key="1">
    <source>
        <dbReference type="ARBA" id="ARBA00004123"/>
    </source>
</evidence>
<evidence type="ECO:0000256" key="7">
    <source>
        <dbReference type="SAM" id="MobiDB-lite"/>
    </source>
</evidence>
<dbReference type="InterPro" id="IPR036427">
    <property type="entry name" value="Bromodomain-like_sf"/>
</dbReference>
<dbReference type="InterPro" id="IPR051831">
    <property type="entry name" value="Bromodomain_contain_prot"/>
</dbReference>
<dbReference type="Pfam" id="PF00439">
    <property type="entry name" value="Bromodomain"/>
    <property type="match status" value="1"/>
</dbReference>
<feature type="region of interest" description="Disordered" evidence="7">
    <location>
        <begin position="263"/>
        <end position="312"/>
    </location>
</feature>
<evidence type="ECO:0000256" key="5">
    <source>
        <dbReference type="ARBA" id="ARBA00023242"/>
    </source>
</evidence>
<dbReference type="PROSITE" id="PS50014">
    <property type="entry name" value="BROMODOMAIN_2"/>
    <property type="match status" value="1"/>
</dbReference>
<dbReference type="InterPro" id="IPR001487">
    <property type="entry name" value="Bromodomain"/>
</dbReference>
<feature type="domain" description="Bromo" evidence="8">
    <location>
        <begin position="156"/>
        <end position="226"/>
    </location>
</feature>
<dbReference type="EMBL" id="NHOQ01000682">
    <property type="protein sequence ID" value="PWA29143.1"/>
    <property type="molecule type" value="Genomic_DNA"/>
</dbReference>
<proteinExistence type="predicted"/>
<organism evidence="9 10">
    <name type="scientific">Gambusia affinis</name>
    <name type="common">Western mosquitofish</name>
    <name type="synonym">Heterandria affinis</name>
    <dbReference type="NCBI Taxonomy" id="33528"/>
    <lineage>
        <taxon>Eukaryota</taxon>
        <taxon>Metazoa</taxon>
        <taxon>Chordata</taxon>
        <taxon>Craniata</taxon>
        <taxon>Vertebrata</taxon>
        <taxon>Euteleostomi</taxon>
        <taxon>Actinopterygii</taxon>
        <taxon>Neopterygii</taxon>
        <taxon>Teleostei</taxon>
        <taxon>Neoteleostei</taxon>
        <taxon>Acanthomorphata</taxon>
        <taxon>Ovalentaria</taxon>
        <taxon>Atherinomorphae</taxon>
        <taxon>Cyprinodontiformes</taxon>
        <taxon>Poeciliidae</taxon>
        <taxon>Poeciliinae</taxon>
        <taxon>Gambusia</taxon>
    </lineage>
</organism>
<feature type="compositionally biased region" description="Basic and acidic residues" evidence="7">
    <location>
        <begin position="299"/>
        <end position="312"/>
    </location>
</feature>
<feature type="compositionally biased region" description="Basic and acidic residues" evidence="7">
    <location>
        <begin position="123"/>
        <end position="141"/>
    </location>
</feature>
<accession>A0A315W2V3</accession>
<dbReference type="AlphaFoldDB" id="A0A315W2V3"/>
<keyword evidence="2" id="KW-0805">Transcription regulation</keyword>
<keyword evidence="3 6" id="KW-0103">Bromodomain</keyword>
<evidence type="ECO:0000256" key="4">
    <source>
        <dbReference type="ARBA" id="ARBA00023163"/>
    </source>
</evidence>
<protein>
    <recommendedName>
        <fullName evidence="8">Bromo domain-containing protein</fullName>
    </recommendedName>
</protein>
<reference evidence="9 10" key="1">
    <citation type="journal article" date="2018" name="G3 (Bethesda)">
        <title>A High-Quality Reference Genome for the Invasive Mosquitofish Gambusia affinis Using a Chicago Library.</title>
        <authorList>
            <person name="Hoffberg S.L."/>
            <person name="Troendle N.J."/>
            <person name="Glenn T.C."/>
            <person name="Mahmud O."/>
            <person name="Louha S."/>
            <person name="Chalopin D."/>
            <person name="Bennetzen J.L."/>
            <person name="Mauricio R."/>
        </authorList>
    </citation>
    <scope>NUCLEOTIDE SEQUENCE [LARGE SCALE GENOMIC DNA]</scope>
    <source>
        <strain evidence="9">NE01/NJP1002.9</strain>
        <tissue evidence="9">Muscle</tissue>
    </source>
</reference>
<dbReference type="CDD" id="cd05513">
    <property type="entry name" value="Bromo_brd7_like"/>
    <property type="match status" value="1"/>
</dbReference>
<dbReference type="STRING" id="33528.ENSGAFP00000014628"/>
<comment type="subcellular location">
    <subcellularLocation>
        <location evidence="1">Nucleus</location>
    </subcellularLocation>
</comment>
<sequence>MTFLELQNGYWIVIRLLNCCGFTVSLPLQVFVSSELQSDIPEYGDRPLKLVLKVSGNEVTTGSSSLDTFYEEQPTDSEKPKDKKKKKKKDKDRSFGSPEEDRGKKKMTKKKKGHDAEGEEDREQSRTPIRSELDKLEEKEQTPLQEALNQLIRQLQRKDPNAFFAFPVTDLIAPGYSSIIKRPMDFSSMKDRVKKEFYQSLDELRVDFRIMCENAMIYNKPETIYHKAARKLLHSGMKILSQERLDSLKQSIDFMSGLDRFAKQPVKSEDQGGTSSDQSKEGAMTAGSSERSQTPSTPRQDKDSKDEAAKAEKELEEIRKVIEESGGKLSNRVVQCDLEFARRKSDGSTTLAVLNPADPSPGDVGYCPVKLVMMSNRLQNGVNSLQSFREDKRNRVTPVSYLSYGPFTSYAPAYDSSFSNISKDDSDLIYSFYGEESSMQGSDSLSEFLAKSDEYVYKMGDSLLDAMTNGEHSRCLKETESQPEEPGSRQAKKSGVEVPEDNSSTKLDVPRSAESLDVAEELSGDALHFQQKLDETTKLLRNLQEVQRERLSAKQPPNMICLLAPTAKELELGKSLSLHGPLCSRTRVSPPAVGLQQPFIYLVTEKVTGNLTELTGQVAPCDVSSIYGIRKAMGITVPPDLPEPLIDLTTVHETSEPMETSSTCPDCCHVGRQHIFQQQTVQVLPRLNLVLLRAVLVLELEVLPKAVVVLGGRPAFYHSDFGLTRFITSSVECVMIPHGRPAILLRRGGGVTWRNF</sequence>
<dbReference type="Gene3D" id="1.20.920.10">
    <property type="entry name" value="Bromodomain-like"/>
    <property type="match status" value="1"/>
</dbReference>
<feature type="compositionally biased region" description="Basic and acidic residues" evidence="7">
    <location>
        <begin position="91"/>
        <end position="103"/>
    </location>
</feature>
<dbReference type="GO" id="GO:0006357">
    <property type="term" value="P:regulation of transcription by RNA polymerase II"/>
    <property type="evidence" value="ECO:0007669"/>
    <property type="project" value="TreeGrafter"/>
</dbReference>
<feature type="compositionally biased region" description="Polar residues" evidence="7">
    <location>
        <begin position="286"/>
        <end position="298"/>
    </location>
</feature>
<feature type="region of interest" description="Disordered" evidence="7">
    <location>
        <begin position="59"/>
        <end position="141"/>
    </location>
</feature>
<dbReference type="InterPro" id="IPR021900">
    <property type="entry name" value="DUF3512"/>
</dbReference>
<dbReference type="Pfam" id="PF12024">
    <property type="entry name" value="DUF3512"/>
    <property type="match status" value="1"/>
</dbReference>
<dbReference type="SMART" id="SM00297">
    <property type="entry name" value="BROMO"/>
    <property type="match status" value="1"/>
</dbReference>
<dbReference type="PANTHER" id="PTHR22881">
    <property type="entry name" value="BROMODOMAIN CONTAINING PROTEIN"/>
    <property type="match status" value="1"/>
</dbReference>
<gene>
    <name evidence="9" type="ORF">CCH79_00006215</name>
</gene>
<evidence type="ECO:0000256" key="6">
    <source>
        <dbReference type="PROSITE-ProRule" id="PRU00035"/>
    </source>
</evidence>
<keyword evidence="5" id="KW-0539">Nucleus</keyword>
<evidence type="ECO:0000256" key="3">
    <source>
        <dbReference type="ARBA" id="ARBA00023117"/>
    </source>
</evidence>
<dbReference type="GO" id="GO:0005634">
    <property type="term" value="C:nucleus"/>
    <property type="evidence" value="ECO:0007669"/>
    <property type="project" value="UniProtKB-SubCell"/>
</dbReference>
<evidence type="ECO:0000313" key="9">
    <source>
        <dbReference type="EMBL" id="PWA29143.1"/>
    </source>
</evidence>
<evidence type="ECO:0000259" key="8">
    <source>
        <dbReference type="PROSITE" id="PS50014"/>
    </source>
</evidence>
<keyword evidence="4" id="KW-0804">Transcription</keyword>
<evidence type="ECO:0000313" key="10">
    <source>
        <dbReference type="Proteomes" id="UP000250572"/>
    </source>
</evidence>
<keyword evidence="10" id="KW-1185">Reference proteome</keyword>
<dbReference type="Proteomes" id="UP000250572">
    <property type="component" value="Unassembled WGS sequence"/>
</dbReference>
<comment type="caution">
    <text evidence="9">The sequence shown here is derived from an EMBL/GenBank/DDBJ whole genome shotgun (WGS) entry which is preliminary data.</text>
</comment>
<feature type="region of interest" description="Disordered" evidence="7">
    <location>
        <begin position="473"/>
        <end position="512"/>
    </location>
</feature>
<name>A0A315W2V3_GAMAF</name>
<evidence type="ECO:0000256" key="2">
    <source>
        <dbReference type="ARBA" id="ARBA00023015"/>
    </source>
</evidence>
<dbReference type="SUPFAM" id="SSF47370">
    <property type="entry name" value="Bromodomain"/>
    <property type="match status" value="1"/>
</dbReference>
<dbReference type="PRINTS" id="PR00503">
    <property type="entry name" value="BROMODOMAIN"/>
</dbReference>
<feature type="compositionally biased region" description="Basic residues" evidence="7">
    <location>
        <begin position="104"/>
        <end position="113"/>
    </location>
</feature>
<dbReference type="PANTHER" id="PTHR22881:SF12">
    <property type="entry name" value="BROMODOMAIN-CONTAINING PROTEIN 7"/>
    <property type="match status" value="1"/>
</dbReference>